<keyword evidence="1" id="KW-0472">Membrane</keyword>
<dbReference type="EMBL" id="UINC01058430">
    <property type="protein sequence ID" value="SVB80684.1"/>
    <property type="molecule type" value="Genomic_DNA"/>
</dbReference>
<dbReference type="AlphaFoldDB" id="A0A382H0E3"/>
<proteinExistence type="predicted"/>
<evidence type="ECO:0000313" key="2">
    <source>
        <dbReference type="EMBL" id="SVB80684.1"/>
    </source>
</evidence>
<keyword evidence="1" id="KW-1133">Transmembrane helix</keyword>
<organism evidence="2">
    <name type="scientific">marine metagenome</name>
    <dbReference type="NCBI Taxonomy" id="408172"/>
    <lineage>
        <taxon>unclassified sequences</taxon>
        <taxon>metagenomes</taxon>
        <taxon>ecological metagenomes</taxon>
    </lineage>
</organism>
<evidence type="ECO:0000256" key="1">
    <source>
        <dbReference type="SAM" id="Phobius"/>
    </source>
</evidence>
<reference evidence="2" key="1">
    <citation type="submission" date="2018-05" db="EMBL/GenBank/DDBJ databases">
        <authorList>
            <person name="Lanie J.A."/>
            <person name="Ng W.-L."/>
            <person name="Kazmierczak K.M."/>
            <person name="Andrzejewski T.M."/>
            <person name="Davidsen T.M."/>
            <person name="Wayne K.J."/>
            <person name="Tettelin H."/>
            <person name="Glass J.I."/>
            <person name="Rusch D."/>
            <person name="Podicherti R."/>
            <person name="Tsui H.-C.T."/>
            <person name="Winkler M.E."/>
        </authorList>
    </citation>
    <scope>NUCLEOTIDE SEQUENCE</scope>
</reference>
<sequence>MLDQTVHSPIAIVWKTGYAVILISTQAYCWHRYQRT</sequence>
<name>A0A382H0E3_9ZZZZ</name>
<protein>
    <submittedName>
        <fullName evidence="2">Uncharacterized protein</fullName>
    </submittedName>
</protein>
<feature type="transmembrane region" description="Helical" evidence="1">
    <location>
        <begin position="12"/>
        <end position="30"/>
    </location>
</feature>
<accession>A0A382H0E3</accession>
<gene>
    <name evidence="2" type="ORF">METZ01_LOCUS233538</name>
</gene>
<keyword evidence="1" id="KW-0812">Transmembrane</keyword>